<evidence type="ECO:0000256" key="2">
    <source>
        <dbReference type="ARBA" id="ARBA00022679"/>
    </source>
</evidence>
<dbReference type="RefSeq" id="WP_131905298.1">
    <property type="nucleotide sequence ID" value="NZ_BAAAFU010000004.1"/>
</dbReference>
<keyword evidence="7" id="KW-1185">Reference proteome</keyword>
<keyword evidence="4" id="KW-0175">Coiled coil</keyword>
<dbReference type="GO" id="GO:0008976">
    <property type="term" value="F:polyphosphate kinase activity"/>
    <property type="evidence" value="ECO:0007669"/>
    <property type="project" value="InterPro"/>
</dbReference>
<dbReference type="OrthoDB" id="9775224at2"/>
<proteinExistence type="inferred from homology"/>
<dbReference type="AlphaFoldDB" id="A0A4R1EYP7"/>
<evidence type="ECO:0000313" key="7">
    <source>
        <dbReference type="Proteomes" id="UP000294887"/>
    </source>
</evidence>
<evidence type="ECO:0000313" key="6">
    <source>
        <dbReference type="EMBL" id="TCJ86977.1"/>
    </source>
</evidence>
<dbReference type="Proteomes" id="UP000294887">
    <property type="component" value="Unassembled WGS sequence"/>
</dbReference>
<organism evidence="6 7">
    <name type="scientific">Cocleimonas flava</name>
    <dbReference type="NCBI Taxonomy" id="634765"/>
    <lineage>
        <taxon>Bacteria</taxon>
        <taxon>Pseudomonadati</taxon>
        <taxon>Pseudomonadota</taxon>
        <taxon>Gammaproteobacteria</taxon>
        <taxon>Thiotrichales</taxon>
        <taxon>Thiotrichaceae</taxon>
        <taxon>Cocleimonas</taxon>
    </lineage>
</organism>
<dbReference type="PIRSF" id="PIRSF028756">
    <property type="entry name" value="PPK2_prd"/>
    <property type="match status" value="1"/>
</dbReference>
<evidence type="ECO:0000259" key="5">
    <source>
        <dbReference type="Pfam" id="PF03976"/>
    </source>
</evidence>
<accession>A0A4R1EYP7</accession>
<dbReference type="PANTHER" id="PTHR34383:SF3">
    <property type="entry name" value="POLYPHOSPHATE:AMP PHOSPHOTRANSFERASE"/>
    <property type="match status" value="1"/>
</dbReference>
<dbReference type="GO" id="GO:0006797">
    <property type="term" value="P:polyphosphate metabolic process"/>
    <property type="evidence" value="ECO:0007669"/>
    <property type="project" value="InterPro"/>
</dbReference>
<dbReference type="InterPro" id="IPR027417">
    <property type="entry name" value="P-loop_NTPase"/>
</dbReference>
<dbReference type="Gene3D" id="3.40.50.300">
    <property type="entry name" value="P-loop containing nucleotide triphosphate hydrolases"/>
    <property type="match status" value="1"/>
</dbReference>
<feature type="coiled-coil region" evidence="4">
    <location>
        <begin position="26"/>
        <end position="60"/>
    </location>
</feature>
<dbReference type="InterPro" id="IPR016898">
    <property type="entry name" value="Polyphosphate_phosphotransfera"/>
</dbReference>
<dbReference type="NCBIfam" id="TIGR03709">
    <property type="entry name" value="PPK2_rel_1"/>
    <property type="match status" value="1"/>
</dbReference>
<comment type="similarity">
    <text evidence="1">Belongs to the polyphosphate kinase 2 (PPK2) family. Class I subfamily.</text>
</comment>
<evidence type="ECO:0000256" key="4">
    <source>
        <dbReference type="SAM" id="Coils"/>
    </source>
</evidence>
<evidence type="ECO:0000256" key="3">
    <source>
        <dbReference type="ARBA" id="ARBA00022777"/>
    </source>
</evidence>
<sequence>MLKAVKSNFQVGIDNQFKLSEAATIADKSELDKKTLKKELGDLRQELAELQHQLFAEDKRSLLIVFQAMDAAGKDSTIRSVFNRVNPAGCQVSSFKQPSSLELDHDFMWRSNIRAPERGKIGIFNRSYYEEGLVVRVHPDYLKYQRLNDLPETLDEKNLQGFWQNRFESFNDYEKHLARNGTLVLKFWLNVSKEEQKNRFLSRLNEPEKNWKFSSGDIKERALWNDYMHAYEELINHTSKEHAPWYAIPADNKLYMRVQVARTIVENLRAMNPQFPKVEKKESEKFDEMRRLLESE</sequence>
<dbReference type="InterPro" id="IPR022300">
    <property type="entry name" value="PPK2-rel_1"/>
</dbReference>
<gene>
    <name evidence="6" type="ORF">EV695_1478</name>
</gene>
<reference evidence="6 7" key="1">
    <citation type="submission" date="2019-03" db="EMBL/GenBank/DDBJ databases">
        <title>Genomic Encyclopedia of Type Strains, Phase IV (KMG-IV): sequencing the most valuable type-strain genomes for metagenomic binning, comparative biology and taxonomic classification.</title>
        <authorList>
            <person name="Goeker M."/>
        </authorList>
    </citation>
    <scope>NUCLEOTIDE SEQUENCE [LARGE SCALE GENOMIC DNA]</scope>
    <source>
        <strain evidence="6 7">DSM 24830</strain>
    </source>
</reference>
<comment type="caution">
    <text evidence="6">The sequence shown here is derived from an EMBL/GenBank/DDBJ whole genome shotgun (WGS) entry which is preliminary data.</text>
</comment>
<feature type="domain" description="Polyphosphate kinase-2-related" evidence="5">
    <location>
        <begin position="31"/>
        <end position="274"/>
    </location>
</feature>
<name>A0A4R1EYP7_9GAMM</name>
<keyword evidence="2 6" id="KW-0808">Transferase</keyword>
<dbReference type="PANTHER" id="PTHR34383">
    <property type="entry name" value="POLYPHOSPHATE:AMP PHOSPHOTRANSFERASE-RELATED"/>
    <property type="match status" value="1"/>
</dbReference>
<dbReference type="Pfam" id="PF03976">
    <property type="entry name" value="PPK2"/>
    <property type="match status" value="1"/>
</dbReference>
<dbReference type="InterPro" id="IPR022488">
    <property type="entry name" value="PPK2-related"/>
</dbReference>
<evidence type="ECO:0000256" key="1">
    <source>
        <dbReference type="ARBA" id="ARBA00009924"/>
    </source>
</evidence>
<keyword evidence="3" id="KW-0418">Kinase</keyword>
<dbReference type="EMBL" id="SMFQ01000003">
    <property type="protein sequence ID" value="TCJ86977.1"/>
    <property type="molecule type" value="Genomic_DNA"/>
</dbReference>
<protein>
    <submittedName>
        <fullName evidence="6">PPK2 family polyphosphate:nucleotide phosphotransferase</fullName>
    </submittedName>
</protein>
<dbReference type="SUPFAM" id="SSF52540">
    <property type="entry name" value="P-loop containing nucleoside triphosphate hydrolases"/>
    <property type="match status" value="1"/>
</dbReference>